<dbReference type="PANTHER" id="PTHR36503:SF1">
    <property type="entry name" value="BLR2520 PROTEIN"/>
    <property type="match status" value="1"/>
</dbReference>
<dbReference type="InterPro" id="IPR004360">
    <property type="entry name" value="Glyas_Fos-R_dOase_dom"/>
</dbReference>
<dbReference type="EMBL" id="JADEXN010000330">
    <property type="protein sequence ID" value="MBE9042294.1"/>
    <property type="molecule type" value="Genomic_DNA"/>
</dbReference>
<dbReference type="Pfam" id="PF00903">
    <property type="entry name" value="Glyoxalase"/>
    <property type="match status" value="1"/>
</dbReference>
<dbReference type="Gene3D" id="3.10.180.10">
    <property type="entry name" value="2,3-Dihydroxybiphenyl 1,2-Dioxygenase, domain 1"/>
    <property type="match status" value="1"/>
</dbReference>
<dbReference type="AlphaFoldDB" id="A0A928ZA00"/>
<comment type="caution">
    <text evidence="2">The sequence shown here is derived from an EMBL/GenBank/DDBJ whole genome shotgun (WGS) entry which is preliminary data.</text>
</comment>
<proteinExistence type="predicted"/>
<evidence type="ECO:0000313" key="2">
    <source>
        <dbReference type="EMBL" id="MBE9042294.1"/>
    </source>
</evidence>
<dbReference type="SUPFAM" id="SSF54593">
    <property type="entry name" value="Glyoxalase/Bleomycin resistance protein/Dihydroxybiphenyl dioxygenase"/>
    <property type="match status" value="1"/>
</dbReference>
<dbReference type="InterPro" id="IPR037523">
    <property type="entry name" value="VOC_core"/>
</dbReference>
<dbReference type="PROSITE" id="PS51819">
    <property type="entry name" value="VOC"/>
    <property type="match status" value="1"/>
</dbReference>
<dbReference type="PANTHER" id="PTHR36503">
    <property type="entry name" value="BLR2520 PROTEIN"/>
    <property type="match status" value="1"/>
</dbReference>
<name>A0A928ZA00_9CYAN</name>
<keyword evidence="3" id="KW-1185">Reference proteome</keyword>
<organism evidence="2 3">
    <name type="scientific">Zarconia navalis LEGE 11467</name>
    <dbReference type="NCBI Taxonomy" id="1828826"/>
    <lineage>
        <taxon>Bacteria</taxon>
        <taxon>Bacillati</taxon>
        <taxon>Cyanobacteriota</taxon>
        <taxon>Cyanophyceae</taxon>
        <taxon>Oscillatoriophycideae</taxon>
        <taxon>Oscillatoriales</taxon>
        <taxon>Oscillatoriales incertae sedis</taxon>
        <taxon>Zarconia</taxon>
        <taxon>Zarconia navalis</taxon>
    </lineage>
</organism>
<reference evidence="2" key="1">
    <citation type="submission" date="2020-10" db="EMBL/GenBank/DDBJ databases">
        <authorList>
            <person name="Castelo-Branco R."/>
            <person name="Eusebio N."/>
            <person name="Adriana R."/>
            <person name="Vieira A."/>
            <person name="Brugerolle De Fraissinette N."/>
            <person name="Rezende De Castro R."/>
            <person name="Schneider M.P."/>
            <person name="Vasconcelos V."/>
            <person name="Leao P.N."/>
        </authorList>
    </citation>
    <scope>NUCLEOTIDE SEQUENCE</scope>
    <source>
        <strain evidence="2">LEGE 11467</strain>
    </source>
</reference>
<feature type="domain" description="VOC" evidence="1">
    <location>
        <begin position="4"/>
        <end position="129"/>
    </location>
</feature>
<accession>A0A928ZA00</accession>
<dbReference type="InterPro" id="IPR029068">
    <property type="entry name" value="Glyas_Bleomycin-R_OHBP_Dase"/>
</dbReference>
<dbReference type="Proteomes" id="UP000621799">
    <property type="component" value="Unassembled WGS sequence"/>
</dbReference>
<dbReference type="RefSeq" id="WP_264322460.1">
    <property type="nucleotide sequence ID" value="NZ_JADEXN010000330.1"/>
</dbReference>
<evidence type="ECO:0000259" key="1">
    <source>
        <dbReference type="PROSITE" id="PS51819"/>
    </source>
</evidence>
<protein>
    <submittedName>
        <fullName evidence="2">VOC family protein</fullName>
    </submittedName>
</protein>
<evidence type="ECO:0000313" key="3">
    <source>
        <dbReference type="Proteomes" id="UP000621799"/>
    </source>
</evidence>
<sequence length="136" mass="15689">MKFEYTYTRLNVADYEACKQFYSQVLGFEIAFVDDNDRYVELTTGDTRITLFDRKNLKEFVGQKETLTYDRHYAGIALSFQVANLEEAIAHLQSNGITLVNQPWDFPDRGFISACFRDPDGNLIELQQLLLDTING</sequence>
<gene>
    <name evidence="2" type="ORF">IQ235_16065</name>
</gene>